<dbReference type="InterPro" id="IPR012340">
    <property type="entry name" value="NA-bd_OB-fold"/>
</dbReference>
<comment type="caution">
    <text evidence="4">The sequence shown here is derived from an EMBL/GenBank/DDBJ whole genome shotgun (WGS) entry which is preliminary data.</text>
</comment>
<name>A0A7J0GD18_9ERIC</name>
<proteinExistence type="predicted"/>
<feature type="region of interest" description="Disordered" evidence="3">
    <location>
        <begin position="40"/>
        <end position="100"/>
    </location>
</feature>
<dbReference type="AlphaFoldDB" id="A0A7J0GD18"/>
<reference evidence="4 5" key="1">
    <citation type="submission" date="2019-07" db="EMBL/GenBank/DDBJ databases">
        <title>De Novo Assembly of kiwifruit Actinidia rufa.</title>
        <authorList>
            <person name="Sugita-Konishi S."/>
            <person name="Sato K."/>
            <person name="Mori E."/>
            <person name="Abe Y."/>
            <person name="Kisaki G."/>
            <person name="Hamano K."/>
            <person name="Suezawa K."/>
            <person name="Otani M."/>
            <person name="Fukuda T."/>
            <person name="Manabe T."/>
            <person name="Gomi K."/>
            <person name="Tabuchi M."/>
            <person name="Akimitsu K."/>
            <person name="Kataoka I."/>
        </authorList>
    </citation>
    <scope>NUCLEOTIDE SEQUENCE [LARGE SCALE GENOMIC DNA]</scope>
    <source>
        <strain evidence="5">cv. Fuchu</strain>
    </source>
</reference>
<gene>
    <name evidence="4" type="ORF">Acr_20g0004820</name>
</gene>
<dbReference type="GO" id="GO:0003697">
    <property type="term" value="F:single-stranded DNA binding"/>
    <property type="evidence" value="ECO:0007669"/>
    <property type="project" value="InterPro"/>
</dbReference>
<keyword evidence="1 2" id="KW-0238">DNA-binding</keyword>
<dbReference type="SUPFAM" id="SSF50249">
    <property type="entry name" value="Nucleic acid-binding proteins"/>
    <property type="match status" value="1"/>
</dbReference>
<dbReference type="InterPro" id="IPR000424">
    <property type="entry name" value="Primosome_PriB/ssb"/>
</dbReference>
<dbReference type="OrthoDB" id="669963at2759"/>
<protein>
    <submittedName>
        <fullName evidence="4">Plastid transcriptionally active 9</fullName>
    </submittedName>
</protein>
<dbReference type="PANTHER" id="PTHR10302:SF23">
    <property type="entry name" value="PROTEIN OSB4, CHLOROPLASTIC"/>
    <property type="match status" value="1"/>
</dbReference>
<evidence type="ECO:0000313" key="5">
    <source>
        <dbReference type="Proteomes" id="UP000585474"/>
    </source>
</evidence>
<evidence type="ECO:0000256" key="3">
    <source>
        <dbReference type="SAM" id="MobiDB-lite"/>
    </source>
</evidence>
<dbReference type="EMBL" id="BJWL01000020">
    <property type="protein sequence ID" value="GFZ08674.1"/>
    <property type="molecule type" value="Genomic_DNA"/>
</dbReference>
<dbReference type="Proteomes" id="UP000585474">
    <property type="component" value="Unassembled WGS sequence"/>
</dbReference>
<accession>A0A7J0GD18</accession>
<sequence>MNWIGRSLARELLLSSPSPSRKFLLQQLLVQHSIAAVQNHSSPYSTSSTTTNTSPFQNQYTEKNPYPKPQQQQPPSSPPKGSAEMVERQTQVGSRPSEIPWQPKVANSVNLIGHVQIPVQFEATPDGKYWAGTIISQQDGDSSDSPPFWIPIIFEGDLAHIANYHLKAKDYVYIAGQLSADPPPFRISQGQANVQVMVRSINFVQRSSQMKKSVTQHNLEQDNSGTVSDLNDNGDPTLNSWKELVKNPKKWRDFRENKCNGLLKQKHPDFKHKDSGLSLWLDTAPEWVLSELKGLEFYVQLAKSEGDDSWNDLLENPDKWWDKRAQKVNEKSPDFIHKVTGSGLWLSGSPSWVSSRLPPLNLGDNTWKDLVENPDKWWDNRADKANVKSPDFKHKVTGARLWLRDSPSWVSSRFPPVNRGDDLWRDLVENPDNWWDNRANKANKKSPDFKHKVTGAGLWQRGSPSWVSSRLPPLKSAHTATFSKTTKPLSETT</sequence>
<keyword evidence="5" id="KW-1185">Reference proteome</keyword>
<dbReference type="Gene3D" id="2.40.50.140">
    <property type="entry name" value="Nucleic acid-binding proteins"/>
    <property type="match status" value="1"/>
</dbReference>
<organism evidence="4 5">
    <name type="scientific">Actinidia rufa</name>
    <dbReference type="NCBI Taxonomy" id="165716"/>
    <lineage>
        <taxon>Eukaryota</taxon>
        <taxon>Viridiplantae</taxon>
        <taxon>Streptophyta</taxon>
        <taxon>Embryophyta</taxon>
        <taxon>Tracheophyta</taxon>
        <taxon>Spermatophyta</taxon>
        <taxon>Magnoliopsida</taxon>
        <taxon>eudicotyledons</taxon>
        <taxon>Gunneridae</taxon>
        <taxon>Pentapetalae</taxon>
        <taxon>asterids</taxon>
        <taxon>Ericales</taxon>
        <taxon>Actinidiaceae</taxon>
        <taxon>Actinidia</taxon>
    </lineage>
</organism>
<dbReference type="GO" id="GO:0006264">
    <property type="term" value="P:mitochondrial DNA replication"/>
    <property type="evidence" value="ECO:0007669"/>
    <property type="project" value="TreeGrafter"/>
</dbReference>
<evidence type="ECO:0000313" key="4">
    <source>
        <dbReference type="EMBL" id="GFZ08674.1"/>
    </source>
</evidence>
<evidence type="ECO:0000256" key="2">
    <source>
        <dbReference type="PROSITE-ProRule" id="PRU00252"/>
    </source>
</evidence>
<dbReference type="PROSITE" id="PS50935">
    <property type="entry name" value="SSB"/>
    <property type="match status" value="1"/>
</dbReference>
<dbReference type="GO" id="GO:0042645">
    <property type="term" value="C:mitochondrial nucleoid"/>
    <property type="evidence" value="ECO:0007669"/>
    <property type="project" value="TreeGrafter"/>
</dbReference>
<dbReference type="InterPro" id="IPR011344">
    <property type="entry name" value="ssDNA-bd"/>
</dbReference>
<dbReference type="PANTHER" id="PTHR10302">
    <property type="entry name" value="SINGLE-STRANDED DNA-BINDING PROTEIN"/>
    <property type="match status" value="1"/>
</dbReference>
<feature type="compositionally biased region" description="Low complexity" evidence="3">
    <location>
        <begin position="41"/>
        <end position="54"/>
    </location>
</feature>
<evidence type="ECO:0000256" key="1">
    <source>
        <dbReference type="ARBA" id="ARBA00023125"/>
    </source>
</evidence>